<organism evidence="1 2">
    <name type="scientific">Coniochaeta ligniaria NRRL 30616</name>
    <dbReference type="NCBI Taxonomy" id="1408157"/>
    <lineage>
        <taxon>Eukaryota</taxon>
        <taxon>Fungi</taxon>
        <taxon>Dikarya</taxon>
        <taxon>Ascomycota</taxon>
        <taxon>Pezizomycotina</taxon>
        <taxon>Sordariomycetes</taxon>
        <taxon>Sordariomycetidae</taxon>
        <taxon>Coniochaetales</taxon>
        <taxon>Coniochaetaceae</taxon>
        <taxon>Coniochaeta</taxon>
    </lineage>
</organism>
<keyword evidence="2" id="KW-1185">Reference proteome</keyword>
<protein>
    <submittedName>
        <fullName evidence="1">Uncharacterized protein</fullName>
    </submittedName>
</protein>
<dbReference type="Proteomes" id="UP000182658">
    <property type="component" value="Unassembled WGS sequence"/>
</dbReference>
<evidence type="ECO:0000313" key="1">
    <source>
        <dbReference type="EMBL" id="OIW22462.1"/>
    </source>
</evidence>
<proteinExistence type="predicted"/>
<reference evidence="1 2" key="1">
    <citation type="submission" date="2016-10" db="EMBL/GenBank/DDBJ databases">
        <title>Draft genome sequence of Coniochaeta ligniaria NRRL30616, a lignocellulolytic fungus for bioabatement of inhibitors in plant biomass hydrolysates.</title>
        <authorList>
            <consortium name="DOE Joint Genome Institute"/>
            <person name="Jimenez D.J."/>
            <person name="Hector R.E."/>
            <person name="Riley R."/>
            <person name="Sun H."/>
            <person name="Grigoriev I.V."/>
            <person name="Van Elsas J.D."/>
            <person name="Nichols N.N."/>
        </authorList>
    </citation>
    <scope>NUCLEOTIDE SEQUENCE [LARGE SCALE GENOMIC DNA]</scope>
    <source>
        <strain evidence="1 2">NRRL 30616</strain>
    </source>
</reference>
<gene>
    <name evidence="1" type="ORF">CONLIGDRAFT_687570</name>
</gene>
<dbReference type="InParanoid" id="A0A1J7I4J5"/>
<accession>A0A1J7I4J5</accession>
<name>A0A1J7I4J5_9PEZI</name>
<dbReference type="EMBL" id="KV875114">
    <property type="protein sequence ID" value="OIW22462.1"/>
    <property type="molecule type" value="Genomic_DNA"/>
</dbReference>
<dbReference type="AlphaFoldDB" id="A0A1J7I4J5"/>
<sequence>MVRAVVVGCTVTIAVVVVGLPVTTTVVVVDAVDDQAMPLELFELPGSSVTTTVVPGVTVTTIVVLGEMWVDEASDSELGEAVVGDRILVPSIEDVGVSPLA</sequence>
<evidence type="ECO:0000313" key="2">
    <source>
        <dbReference type="Proteomes" id="UP000182658"/>
    </source>
</evidence>